<dbReference type="Proteomes" id="UP000315901">
    <property type="component" value="Unassembled WGS sequence"/>
</dbReference>
<organism evidence="3 4">
    <name type="scientific">Maribrevibacterium harenarium</name>
    <dbReference type="NCBI Taxonomy" id="2589817"/>
    <lineage>
        <taxon>Bacteria</taxon>
        <taxon>Pseudomonadati</taxon>
        <taxon>Pseudomonadota</taxon>
        <taxon>Gammaproteobacteria</taxon>
        <taxon>Oceanospirillales</taxon>
        <taxon>Oceanospirillaceae</taxon>
        <taxon>Maribrevibacterium</taxon>
    </lineage>
</organism>
<gene>
    <name evidence="3" type="ORF">FJM67_07425</name>
</gene>
<sequence>MRFKSLLVALLAFPLGACSVVDTAVDTANALFGGGNKEAYYTPVIESDRQRSATQSVRSVQISDQPAAQPSRYETVIQE</sequence>
<keyword evidence="2" id="KW-0732">Signal</keyword>
<feature type="chain" id="PRO_5021397180" description="Lipoprotein" evidence="2">
    <location>
        <begin position="20"/>
        <end position="79"/>
    </location>
</feature>
<reference evidence="3 4" key="1">
    <citation type="submission" date="2019-06" db="EMBL/GenBank/DDBJ databases">
        <title>A novel bacterium of genus Marinomonas, isolated from coastal sand.</title>
        <authorList>
            <person name="Huang H."/>
            <person name="Mo K."/>
            <person name="Hu Y."/>
        </authorList>
    </citation>
    <scope>NUCLEOTIDE SEQUENCE [LARGE SCALE GENOMIC DNA]</scope>
    <source>
        <strain evidence="3 4">HB171799</strain>
    </source>
</reference>
<feature type="signal peptide" evidence="2">
    <location>
        <begin position="1"/>
        <end position="19"/>
    </location>
</feature>
<feature type="region of interest" description="Disordered" evidence="1">
    <location>
        <begin position="52"/>
        <end position="79"/>
    </location>
</feature>
<keyword evidence="4" id="KW-1185">Reference proteome</keyword>
<dbReference type="EMBL" id="VFRR01000011">
    <property type="protein sequence ID" value="TPE52837.1"/>
    <property type="molecule type" value="Genomic_DNA"/>
</dbReference>
<proteinExistence type="predicted"/>
<comment type="caution">
    <text evidence="3">The sequence shown here is derived from an EMBL/GenBank/DDBJ whole genome shotgun (WGS) entry which is preliminary data.</text>
</comment>
<evidence type="ECO:0000313" key="3">
    <source>
        <dbReference type="EMBL" id="TPE52837.1"/>
    </source>
</evidence>
<accession>A0A501WYY9</accession>
<dbReference type="AlphaFoldDB" id="A0A501WYY9"/>
<protein>
    <recommendedName>
        <fullName evidence="5">Lipoprotein</fullName>
    </recommendedName>
</protein>
<evidence type="ECO:0008006" key="5">
    <source>
        <dbReference type="Google" id="ProtNLM"/>
    </source>
</evidence>
<dbReference type="RefSeq" id="WP_140588157.1">
    <property type="nucleotide sequence ID" value="NZ_VFRR01000011.1"/>
</dbReference>
<evidence type="ECO:0000256" key="1">
    <source>
        <dbReference type="SAM" id="MobiDB-lite"/>
    </source>
</evidence>
<evidence type="ECO:0000313" key="4">
    <source>
        <dbReference type="Proteomes" id="UP000315901"/>
    </source>
</evidence>
<name>A0A501WYY9_9GAMM</name>
<feature type="compositionally biased region" description="Polar residues" evidence="1">
    <location>
        <begin position="52"/>
        <end position="68"/>
    </location>
</feature>
<evidence type="ECO:0000256" key="2">
    <source>
        <dbReference type="SAM" id="SignalP"/>
    </source>
</evidence>